<keyword evidence="1" id="KW-1133">Transmembrane helix</keyword>
<dbReference type="EMBL" id="MEIA01000056">
    <property type="protein sequence ID" value="OJF15375.1"/>
    <property type="molecule type" value="Genomic_DNA"/>
</dbReference>
<feature type="transmembrane region" description="Helical" evidence="1">
    <location>
        <begin position="183"/>
        <end position="202"/>
    </location>
</feature>
<feature type="transmembrane region" description="Helical" evidence="1">
    <location>
        <begin position="106"/>
        <end position="125"/>
    </location>
</feature>
<comment type="caution">
    <text evidence="3">The sequence shown here is derived from an EMBL/GenBank/DDBJ whole genome shotgun (WGS) entry which is preliminary data.</text>
</comment>
<evidence type="ECO:0000259" key="2">
    <source>
        <dbReference type="Pfam" id="PF20182"/>
    </source>
</evidence>
<gene>
    <name evidence="3" type="ORF">BG844_04545</name>
</gene>
<feature type="transmembrane region" description="Helical" evidence="1">
    <location>
        <begin position="145"/>
        <end position="163"/>
    </location>
</feature>
<feature type="transmembrane region" description="Helical" evidence="1">
    <location>
        <begin position="222"/>
        <end position="240"/>
    </location>
</feature>
<sequence>MNRTINDVLYPIDATLAGAAFLFKLVSLRKNRDAASVALCIGFGFLTIVFTISTPVVWSAFDRALGVPNLAALVTQGLVIANTAALQAMMLFWLYPRTEAWRKIRFRATLLALVLLVMTALFLMTPTAGERSRDFVATHARIPTYSVYLLVYMAAYTITRLDILRMTWRYAPVAGAPWLRRGLRIFGGGAIFGLIYCAARITDIVGAVAGWDPNRWENMARLGAGIGAICTMVGLTMPSWGPHLSRVAEWFGRQRAYQQLYPLWSALHGAVPGIALDPPPRISWLGRYAVRDVKFKLTRRVVEILDGRLALREHFDAQVEQSARQTAADRGFDAAELSAVVEAAVLAGAVRAKQRDQLPLEPAQLTVNADGDRTDMSREVRRLVKVSQAFARSPVVRAAVAADSPQPAPQDA</sequence>
<proteinExistence type="predicted"/>
<keyword evidence="1" id="KW-0812">Transmembrane</keyword>
<keyword evidence="4" id="KW-1185">Reference proteome</keyword>
<dbReference type="InterPro" id="IPR050039">
    <property type="entry name" value="MAB_1171c-like"/>
</dbReference>
<evidence type="ECO:0000313" key="3">
    <source>
        <dbReference type="EMBL" id="OJF15375.1"/>
    </source>
</evidence>
<dbReference type="NCBIfam" id="NF042915">
    <property type="entry name" value="MAB_1171c_fam"/>
    <property type="match status" value="1"/>
</dbReference>
<evidence type="ECO:0000256" key="1">
    <source>
        <dbReference type="SAM" id="Phobius"/>
    </source>
</evidence>
<reference evidence="3 4" key="1">
    <citation type="submission" date="2016-09" db="EMBL/GenBank/DDBJ databases">
        <title>Couchioplanes caeruleus draft genome sequence.</title>
        <authorList>
            <person name="Sheehan J."/>
            <person name="Caffrey P."/>
        </authorList>
    </citation>
    <scope>NUCLEOTIDE SEQUENCE [LARGE SCALE GENOMIC DNA]</scope>
    <source>
        <strain evidence="3 4">DSM 43634</strain>
    </source>
</reference>
<keyword evidence="1" id="KW-0472">Membrane</keyword>
<protein>
    <recommendedName>
        <fullName evidence="2">DUF6545 domain-containing protein</fullName>
    </recommendedName>
</protein>
<dbReference type="Pfam" id="PF20182">
    <property type="entry name" value="DUF6545"/>
    <property type="match status" value="1"/>
</dbReference>
<dbReference type="InterPro" id="IPR046675">
    <property type="entry name" value="DUF6545"/>
</dbReference>
<organism evidence="3 4">
    <name type="scientific">Couchioplanes caeruleus subsp. caeruleus</name>
    <dbReference type="NCBI Taxonomy" id="56427"/>
    <lineage>
        <taxon>Bacteria</taxon>
        <taxon>Bacillati</taxon>
        <taxon>Actinomycetota</taxon>
        <taxon>Actinomycetes</taxon>
        <taxon>Micromonosporales</taxon>
        <taxon>Micromonosporaceae</taxon>
        <taxon>Couchioplanes</taxon>
    </lineage>
</organism>
<feature type="transmembrane region" description="Helical" evidence="1">
    <location>
        <begin position="34"/>
        <end position="58"/>
    </location>
</feature>
<dbReference type="RefSeq" id="WP_071803463.1">
    <property type="nucleotide sequence ID" value="NZ_MEIA01000056.1"/>
</dbReference>
<feature type="domain" description="DUF6545" evidence="2">
    <location>
        <begin position="250"/>
        <end position="392"/>
    </location>
</feature>
<accession>A0A1K0FRA6</accession>
<dbReference type="AlphaFoldDB" id="A0A1K0FRA6"/>
<evidence type="ECO:0000313" key="4">
    <source>
        <dbReference type="Proteomes" id="UP000182486"/>
    </source>
</evidence>
<name>A0A1K0FRA6_9ACTN</name>
<dbReference type="Proteomes" id="UP000182486">
    <property type="component" value="Unassembled WGS sequence"/>
</dbReference>
<feature type="transmembrane region" description="Helical" evidence="1">
    <location>
        <begin position="70"/>
        <end position="94"/>
    </location>
</feature>